<evidence type="ECO:0000256" key="2">
    <source>
        <dbReference type="ARBA" id="ARBA00022977"/>
    </source>
</evidence>
<dbReference type="CDD" id="cd00564">
    <property type="entry name" value="TMP_TenI"/>
    <property type="match status" value="1"/>
</dbReference>
<reference evidence="4" key="1">
    <citation type="submission" date="2016-07" db="EMBL/GenBank/DDBJ databases">
        <title>Comparative genomics of the Campylobacter concisus group.</title>
        <authorList>
            <person name="Miller W.G."/>
            <person name="Yee E."/>
            <person name="Chapman M.H."/>
            <person name="Huynh S."/>
            <person name="Bono J.L."/>
            <person name="On S.L.W."/>
            <person name="StLeger J."/>
            <person name="Foster G."/>
            <person name="Parker C.T."/>
        </authorList>
    </citation>
    <scope>NUCLEOTIDE SEQUENCE</scope>
    <source>
        <strain evidence="4">525.92</strain>
    </source>
</reference>
<protein>
    <submittedName>
        <fullName evidence="4">Thiamine monophosphate synthase/TENI family protein</fullName>
    </submittedName>
</protein>
<accession>A7GYH4</accession>
<dbReference type="InterPro" id="IPR013785">
    <property type="entry name" value="Aldolase_TIM"/>
</dbReference>
<name>A7GYH4_CAMC5</name>
<dbReference type="STRING" id="360105.CCV52592_1869"/>
<dbReference type="RefSeq" id="WP_011992291.1">
    <property type="nucleotide sequence ID" value="NC_009715.2"/>
</dbReference>
<dbReference type="GO" id="GO:0005737">
    <property type="term" value="C:cytoplasm"/>
    <property type="evidence" value="ECO:0007669"/>
    <property type="project" value="TreeGrafter"/>
</dbReference>
<keyword evidence="5" id="KW-1185">Reference proteome</keyword>
<dbReference type="Proteomes" id="UP000006380">
    <property type="component" value="Chromosome"/>
</dbReference>
<dbReference type="Pfam" id="PF02581">
    <property type="entry name" value="TMP-TENI"/>
    <property type="match status" value="2"/>
</dbReference>
<dbReference type="OrthoDB" id="9815348at2"/>
<keyword evidence="2" id="KW-0784">Thiamine biosynthesis</keyword>
<dbReference type="PANTHER" id="PTHR20857">
    <property type="entry name" value="THIAMINE-PHOSPHATE PYROPHOSPHORYLASE"/>
    <property type="match status" value="1"/>
</dbReference>
<dbReference type="InterPro" id="IPR036206">
    <property type="entry name" value="ThiamineP_synth_sf"/>
</dbReference>
<dbReference type="Gene3D" id="3.20.20.70">
    <property type="entry name" value="Aldolase class I"/>
    <property type="match status" value="1"/>
</dbReference>
<feature type="domain" description="Thiamine phosphate synthase/TenI" evidence="3">
    <location>
        <begin position="128"/>
        <end position="204"/>
    </location>
</feature>
<dbReference type="PANTHER" id="PTHR20857:SF15">
    <property type="entry name" value="THIAMINE-PHOSPHATE SYNTHASE"/>
    <property type="match status" value="1"/>
</dbReference>
<dbReference type="GO" id="GO:0004789">
    <property type="term" value="F:thiamine-phosphate diphosphorylase activity"/>
    <property type="evidence" value="ECO:0007669"/>
    <property type="project" value="TreeGrafter"/>
</dbReference>
<evidence type="ECO:0000313" key="4">
    <source>
        <dbReference type="EMBL" id="EAU00105.1"/>
    </source>
</evidence>
<dbReference type="AlphaFoldDB" id="A7GYH4"/>
<evidence type="ECO:0000259" key="3">
    <source>
        <dbReference type="Pfam" id="PF02581"/>
    </source>
</evidence>
<organism evidence="4 5">
    <name type="scientific">Campylobacter curvus (strain 525.92)</name>
    <dbReference type="NCBI Taxonomy" id="360105"/>
    <lineage>
        <taxon>Bacteria</taxon>
        <taxon>Pseudomonadati</taxon>
        <taxon>Campylobacterota</taxon>
        <taxon>Epsilonproteobacteria</taxon>
        <taxon>Campylobacterales</taxon>
        <taxon>Campylobacteraceae</taxon>
        <taxon>Campylobacter</taxon>
    </lineage>
</organism>
<feature type="domain" description="Thiamine phosphate synthase/TenI" evidence="3">
    <location>
        <begin position="5"/>
        <end position="75"/>
    </location>
</feature>
<dbReference type="HOGENOM" id="CLU_018272_3_4_7"/>
<dbReference type="KEGG" id="ccv:CCV52592_1869"/>
<dbReference type="SUPFAM" id="SSF51391">
    <property type="entry name" value="Thiamin phosphate synthase"/>
    <property type="match status" value="1"/>
</dbReference>
<evidence type="ECO:0000313" key="5">
    <source>
        <dbReference type="Proteomes" id="UP000006380"/>
    </source>
</evidence>
<sequence length="224" mass="24787">MFKILIIADPKLAGGDLLERIAGLCETGVDAVLLRAKFLSEEEFRALAISVKQICDKFGREFIINQFFNVACELKSSFWLTSAQIDLLQNFSDTSDEFGLNFAKFKDFKDMATKFTTISPALKIYAPAHDQAQAEISAKFADILIASHIFATSCKAGLKPKGPALIRKIKARVDRQVYALGGINKLNFRSVLDVGADGICLMSEAMRCENEREFINGFLADTLV</sequence>
<comment type="pathway">
    <text evidence="1">Cofactor biosynthesis; thiamine diphosphate biosynthesis.</text>
</comment>
<evidence type="ECO:0000256" key="1">
    <source>
        <dbReference type="ARBA" id="ARBA00004948"/>
    </source>
</evidence>
<gene>
    <name evidence="4" type="ORF">CCV52592_1869</name>
</gene>
<dbReference type="InterPro" id="IPR022998">
    <property type="entry name" value="ThiamineP_synth_TenI"/>
</dbReference>
<proteinExistence type="predicted"/>
<dbReference type="GO" id="GO:0009228">
    <property type="term" value="P:thiamine biosynthetic process"/>
    <property type="evidence" value="ECO:0007669"/>
    <property type="project" value="UniProtKB-KW"/>
</dbReference>
<dbReference type="EMBL" id="CP000767">
    <property type="protein sequence ID" value="EAU00105.1"/>
    <property type="molecule type" value="Genomic_DNA"/>
</dbReference>